<organism evidence="1 2">
    <name type="scientific">Lacipirellula limnantheis</name>
    <dbReference type="NCBI Taxonomy" id="2528024"/>
    <lineage>
        <taxon>Bacteria</taxon>
        <taxon>Pseudomonadati</taxon>
        <taxon>Planctomycetota</taxon>
        <taxon>Planctomycetia</taxon>
        <taxon>Pirellulales</taxon>
        <taxon>Lacipirellulaceae</taxon>
        <taxon>Lacipirellula</taxon>
    </lineage>
</organism>
<evidence type="ECO:0000313" key="2">
    <source>
        <dbReference type="Proteomes" id="UP000317909"/>
    </source>
</evidence>
<dbReference type="Proteomes" id="UP000317909">
    <property type="component" value="Chromosome"/>
</dbReference>
<proteinExistence type="predicted"/>
<reference evidence="1 2" key="1">
    <citation type="submission" date="2019-02" db="EMBL/GenBank/DDBJ databases">
        <title>Deep-cultivation of Planctomycetes and their phenomic and genomic characterization uncovers novel biology.</title>
        <authorList>
            <person name="Wiegand S."/>
            <person name="Jogler M."/>
            <person name="Boedeker C."/>
            <person name="Pinto D."/>
            <person name="Vollmers J."/>
            <person name="Rivas-Marin E."/>
            <person name="Kohn T."/>
            <person name="Peeters S.H."/>
            <person name="Heuer A."/>
            <person name="Rast P."/>
            <person name="Oberbeckmann S."/>
            <person name="Bunk B."/>
            <person name="Jeske O."/>
            <person name="Meyerdierks A."/>
            <person name="Storesund J.E."/>
            <person name="Kallscheuer N."/>
            <person name="Luecker S."/>
            <person name="Lage O.M."/>
            <person name="Pohl T."/>
            <person name="Merkel B.J."/>
            <person name="Hornburger P."/>
            <person name="Mueller R.-W."/>
            <person name="Bruemmer F."/>
            <person name="Labrenz M."/>
            <person name="Spormann A.M."/>
            <person name="Op den Camp H."/>
            <person name="Overmann J."/>
            <person name="Amann R."/>
            <person name="Jetten M.S.M."/>
            <person name="Mascher T."/>
            <person name="Medema M.H."/>
            <person name="Devos D.P."/>
            <person name="Kaster A.-K."/>
            <person name="Ovreas L."/>
            <person name="Rohde M."/>
            <person name="Galperin M.Y."/>
            <person name="Jogler C."/>
        </authorList>
    </citation>
    <scope>NUCLEOTIDE SEQUENCE [LARGE SCALE GENOMIC DNA]</scope>
    <source>
        <strain evidence="1 2">I41</strain>
    </source>
</reference>
<dbReference type="KEGG" id="llh:I41_34350"/>
<dbReference type="InterPro" id="IPR029058">
    <property type="entry name" value="AB_hydrolase_fold"/>
</dbReference>
<dbReference type="RefSeq" id="WP_145434009.1">
    <property type="nucleotide sequence ID" value="NZ_CP036339.1"/>
</dbReference>
<dbReference type="Gene3D" id="3.40.50.1820">
    <property type="entry name" value="alpha/beta hydrolase"/>
    <property type="match status" value="1"/>
</dbReference>
<keyword evidence="1" id="KW-0378">Hydrolase</keyword>
<dbReference type="EMBL" id="CP036339">
    <property type="protein sequence ID" value="QDT74240.1"/>
    <property type="molecule type" value="Genomic_DNA"/>
</dbReference>
<dbReference type="AlphaFoldDB" id="A0A517U0U9"/>
<protein>
    <submittedName>
        <fullName evidence="1">Alpha/beta hydrolase family protein</fullName>
    </submittedName>
</protein>
<dbReference type="OrthoDB" id="264947at2"/>
<keyword evidence="2" id="KW-1185">Reference proteome</keyword>
<dbReference type="PROSITE" id="PS51257">
    <property type="entry name" value="PROKAR_LIPOPROTEIN"/>
    <property type="match status" value="1"/>
</dbReference>
<name>A0A517U0U9_9BACT</name>
<dbReference type="GO" id="GO:0016787">
    <property type="term" value="F:hydrolase activity"/>
    <property type="evidence" value="ECO:0007669"/>
    <property type="project" value="UniProtKB-KW"/>
</dbReference>
<gene>
    <name evidence="1" type="ORF">I41_34350</name>
</gene>
<evidence type="ECO:0000313" key="1">
    <source>
        <dbReference type="EMBL" id="QDT74240.1"/>
    </source>
</evidence>
<dbReference type="SUPFAM" id="SSF53474">
    <property type="entry name" value="alpha/beta-Hydrolases"/>
    <property type="match status" value="1"/>
</dbReference>
<accession>A0A517U0U9</accession>
<sequence length="281" mass="30086">MRSGTLPLICLVGVSLLATGCGLNTAVLQKGGNGRMGVLLNYSCHAQPCDPIDPSKCTIVITHGWNPLPRKIRCTFGPVGAAAIKSRFGDRYNVLSWDWNGVRVSAFGDGPISTGREQGRMLAAALRSRGVDPGRTQIIGHSLGTVVIAQAAACMSDLGPFAQLTLLDPPESMHEEIFQRQCITHHAQVVENYWSPGVSGYGAPANYRGVRNYEIVGAPHPLIGIVNLGLSNHVYAMRWYYETMRCPTMPCGFQSSVLLCQCDCQATGASPGRAAELAAVD</sequence>